<evidence type="ECO:0000313" key="8">
    <source>
        <dbReference type="EMBL" id="MFC3229631.1"/>
    </source>
</evidence>
<evidence type="ECO:0000259" key="7">
    <source>
        <dbReference type="Pfam" id="PF14748"/>
    </source>
</evidence>
<dbReference type="EMBL" id="JBHRTR010000034">
    <property type="protein sequence ID" value="MFC3229631.1"/>
    <property type="molecule type" value="Genomic_DNA"/>
</dbReference>
<sequence>MADPNLVLVGCGNMGVALLRGWLHRGIAADAIQVVEPGEPQATRARDLGVRVVESADALDPGRAPDAIVLAVKPQVMEAAASAYAGHAGRAVFLSIAAGRTIASFEKLFGAAAAIVRTMPNTPGAIGRGITVACPNAAVTDAHRILCDGLLQAMGEVAWLEDEALMDAVTAVSGSGPAYVFLLAESMRDAGIAAGLPEDLADRLARHTVAGAGALILESGEDPARLREQVTSPGGTTAAALEVLRSEGAMPDLLRDAIAASARRSRELAG</sequence>
<evidence type="ECO:0000256" key="2">
    <source>
        <dbReference type="ARBA" id="ARBA00022857"/>
    </source>
</evidence>
<dbReference type="Gene3D" id="3.40.50.720">
    <property type="entry name" value="NAD(P)-binding Rossmann-like Domain"/>
    <property type="match status" value="1"/>
</dbReference>
<evidence type="ECO:0000313" key="9">
    <source>
        <dbReference type="Proteomes" id="UP001595528"/>
    </source>
</evidence>
<comment type="function">
    <text evidence="4">Catalyzes the reduction of 1-pyrroline-5-carboxylate (PCA) to L-proline.</text>
</comment>
<evidence type="ECO:0000256" key="1">
    <source>
        <dbReference type="ARBA" id="ARBA00005525"/>
    </source>
</evidence>
<feature type="domain" description="Pyrroline-5-carboxylate reductase catalytic N-terminal" evidence="6">
    <location>
        <begin position="7"/>
        <end position="99"/>
    </location>
</feature>
<dbReference type="InterPro" id="IPR000304">
    <property type="entry name" value="Pyrroline-COOH_reductase"/>
</dbReference>
<accession>A0ABV7L4N3</accession>
<evidence type="ECO:0000259" key="6">
    <source>
        <dbReference type="Pfam" id="PF03807"/>
    </source>
</evidence>
<evidence type="ECO:0000256" key="5">
    <source>
        <dbReference type="NCBIfam" id="TIGR00112"/>
    </source>
</evidence>
<dbReference type="InterPro" id="IPR028939">
    <property type="entry name" value="P5C_Rdtase_cat_N"/>
</dbReference>
<dbReference type="Pfam" id="PF03807">
    <property type="entry name" value="F420_oxidored"/>
    <property type="match status" value="1"/>
</dbReference>
<dbReference type="Proteomes" id="UP001595528">
    <property type="component" value="Unassembled WGS sequence"/>
</dbReference>
<dbReference type="InterPro" id="IPR029036">
    <property type="entry name" value="P5CR_dimer"/>
</dbReference>
<dbReference type="SUPFAM" id="SSF51735">
    <property type="entry name" value="NAD(P)-binding Rossmann-fold domains"/>
    <property type="match status" value="1"/>
</dbReference>
<evidence type="ECO:0000256" key="4">
    <source>
        <dbReference type="HAMAP-Rule" id="MF_01925"/>
    </source>
</evidence>
<comment type="catalytic activity">
    <reaction evidence="4">
        <text>L-proline + NADP(+) = (S)-1-pyrroline-5-carboxylate + NADPH + 2 H(+)</text>
        <dbReference type="Rhea" id="RHEA:14109"/>
        <dbReference type="ChEBI" id="CHEBI:15378"/>
        <dbReference type="ChEBI" id="CHEBI:17388"/>
        <dbReference type="ChEBI" id="CHEBI:57783"/>
        <dbReference type="ChEBI" id="CHEBI:58349"/>
        <dbReference type="ChEBI" id="CHEBI:60039"/>
        <dbReference type="EC" id="1.5.1.2"/>
    </reaction>
</comment>
<dbReference type="EC" id="1.5.1.2" evidence="4 5"/>
<keyword evidence="4" id="KW-0028">Amino-acid biosynthesis</keyword>
<dbReference type="PANTHER" id="PTHR11645:SF0">
    <property type="entry name" value="PYRROLINE-5-CARBOXYLATE REDUCTASE 3"/>
    <property type="match status" value="1"/>
</dbReference>
<dbReference type="Pfam" id="PF14748">
    <property type="entry name" value="P5CR_dimer"/>
    <property type="match status" value="1"/>
</dbReference>
<reference evidence="9" key="1">
    <citation type="journal article" date="2019" name="Int. J. Syst. Evol. Microbiol.">
        <title>The Global Catalogue of Microorganisms (GCM) 10K type strain sequencing project: providing services to taxonomists for standard genome sequencing and annotation.</title>
        <authorList>
            <consortium name="The Broad Institute Genomics Platform"/>
            <consortium name="The Broad Institute Genome Sequencing Center for Infectious Disease"/>
            <person name="Wu L."/>
            <person name="Ma J."/>
        </authorList>
    </citation>
    <scope>NUCLEOTIDE SEQUENCE [LARGE SCALE GENOMIC DNA]</scope>
    <source>
        <strain evidence="9">KCTC 42964</strain>
    </source>
</reference>
<comment type="similarity">
    <text evidence="1 4">Belongs to the pyrroline-5-carboxylate reductase family.</text>
</comment>
<gene>
    <name evidence="4 8" type="primary">proC</name>
    <name evidence="8" type="ORF">ACFOGJ_20450</name>
</gene>
<dbReference type="HAMAP" id="MF_01925">
    <property type="entry name" value="P5C_reductase"/>
    <property type="match status" value="1"/>
</dbReference>
<evidence type="ECO:0000256" key="3">
    <source>
        <dbReference type="ARBA" id="ARBA00023002"/>
    </source>
</evidence>
<dbReference type="PIRSF" id="PIRSF000193">
    <property type="entry name" value="Pyrrol-5-carb_rd"/>
    <property type="match status" value="1"/>
</dbReference>
<keyword evidence="9" id="KW-1185">Reference proteome</keyword>
<comment type="catalytic activity">
    <reaction evidence="4">
        <text>L-proline + NAD(+) = (S)-1-pyrroline-5-carboxylate + NADH + 2 H(+)</text>
        <dbReference type="Rhea" id="RHEA:14105"/>
        <dbReference type="ChEBI" id="CHEBI:15378"/>
        <dbReference type="ChEBI" id="CHEBI:17388"/>
        <dbReference type="ChEBI" id="CHEBI:57540"/>
        <dbReference type="ChEBI" id="CHEBI:57945"/>
        <dbReference type="ChEBI" id="CHEBI:60039"/>
        <dbReference type="EC" id="1.5.1.2"/>
    </reaction>
</comment>
<dbReference type="Gene3D" id="1.10.3730.10">
    <property type="entry name" value="ProC C-terminal domain-like"/>
    <property type="match status" value="1"/>
</dbReference>
<name>A0ABV7L4N3_9PROT</name>
<comment type="pathway">
    <text evidence="4">Amino-acid biosynthesis; L-proline biosynthesis; L-proline from L-glutamate 5-semialdehyde: step 1/1.</text>
</comment>
<dbReference type="SUPFAM" id="SSF48179">
    <property type="entry name" value="6-phosphogluconate dehydrogenase C-terminal domain-like"/>
    <property type="match status" value="1"/>
</dbReference>
<proteinExistence type="inferred from homology"/>
<organism evidence="8 9">
    <name type="scientific">Marinibaculum pumilum</name>
    <dbReference type="NCBI Taxonomy" id="1766165"/>
    <lineage>
        <taxon>Bacteria</taxon>
        <taxon>Pseudomonadati</taxon>
        <taxon>Pseudomonadota</taxon>
        <taxon>Alphaproteobacteria</taxon>
        <taxon>Rhodospirillales</taxon>
        <taxon>Rhodospirillaceae</taxon>
        <taxon>Marinibaculum</taxon>
    </lineage>
</organism>
<comment type="subcellular location">
    <subcellularLocation>
        <location evidence="4">Cytoplasm</location>
    </subcellularLocation>
</comment>
<keyword evidence="3 4" id="KW-0560">Oxidoreductase</keyword>
<comment type="caution">
    <text evidence="8">The sequence shown here is derived from an EMBL/GenBank/DDBJ whole genome shotgun (WGS) entry which is preliminary data.</text>
</comment>
<keyword evidence="4" id="KW-0641">Proline biosynthesis</keyword>
<protein>
    <recommendedName>
        <fullName evidence="4 5">Pyrroline-5-carboxylate reductase</fullName>
        <shortName evidence="4">P5C reductase</shortName>
        <shortName evidence="4">P5CR</shortName>
        <ecNumber evidence="4 5">1.5.1.2</ecNumber>
    </recommendedName>
    <alternativeName>
        <fullName evidence="4">PCA reductase</fullName>
    </alternativeName>
</protein>
<dbReference type="InterPro" id="IPR036291">
    <property type="entry name" value="NAD(P)-bd_dom_sf"/>
</dbReference>
<dbReference type="PANTHER" id="PTHR11645">
    <property type="entry name" value="PYRROLINE-5-CARBOXYLATE REDUCTASE"/>
    <property type="match status" value="1"/>
</dbReference>
<dbReference type="GO" id="GO:0004735">
    <property type="term" value="F:pyrroline-5-carboxylate reductase activity"/>
    <property type="evidence" value="ECO:0007669"/>
    <property type="project" value="UniProtKB-EC"/>
</dbReference>
<keyword evidence="4" id="KW-0963">Cytoplasm</keyword>
<feature type="domain" description="Pyrroline-5-carboxylate reductase dimerisation" evidence="7">
    <location>
        <begin position="163"/>
        <end position="268"/>
    </location>
</feature>
<dbReference type="NCBIfam" id="TIGR00112">
    <property type="entry name" value="proC"/>
    <property type="match status" value="1"/>
</dbReference>
<dbReference type="InterPro" id="IPR008927">
    <property type="entry name" value="6-PGluconate_DH-like_C_sf"/>
</dbReference>
<keyword evidence="2 4" id="KW-0521">NADP</keyword>
<dbReference type="RefSeq" id="WP_379904017.1">
    <property type="nucleotide sequence ID" value="NZ_JBHRTR010000034.1"/>
</dbReference>